<dbReference type="Proteomes" id="UP001162164">
    <property type="component" value="Unassembled WGS sequence"/>
</dbReference>
<accession>A0ABQ9ISQ9</accession>
<dbReference type="InterPro" id="IPR005135">
    <property type="entry name" value="Endo/exonuclease/phosphatase"/>
</dbReference>
<dbReference type="Pfam" id="PF14529">
    <property type="entry name" value="Exo_endo_phos_2"/>
    <property type="match status" value="1"/>
</dbReference>
<sequence length="368" mass="42199">MGKGEGFVWIKIEEIYYYACYISPNVDHNGYESVLIGGDFNAKSPYWGAATTDRHGEALTDLINSIGLTVSNEGDSPTFRRGGSTANIDITMFGEGLRGKIENWRVEDEETLSLHMYISYTVKGGHRNMKEYGRGSLDSGQRKGKRIIRDDPEILRCRNRTELTKKLQKITREASVWTKTDEKDHKNEGTAGTTGEDIEREEESYKNSRNEYKKLIGRAKESCWKKVVEDLESDVWGQGYRIVTKALKVKEPRIDMDEVKTREVMAELFPEKEQERWVAENVTEIKEITQEDFQKVVEKIKEKKAPGLDKIPPEIVKMVATEHGGEVLEILNDMYKKVNLEEWKTAKLVLIPKPGKDLCWRLHTGPYA</sequence>
<dbReference type="EMBL" id="JAPWTJ010002807">
    <property type="protein sequence ID" value="KAJ8964367.1"/>
    <property type="molecule type" value="Genomic_DNA"/>
</dbReference>
<feature type="compositionally biased region" description="Basic and acidic residues" evidence="1">
    <location>
        <begin position="179"/>
        <end position="188"/>
    </location>
</feature>
<keyword evidence="4" id="KW-1185">Reference proteome</keyword>
<comment type="caution">
    <text evidence="3">The sequence shown here is derived from an EMBL/GenBank/DDBJ whole genome shotgun (WGS) entry which is preliminary data.</text>
</comment>
<dbReference type="SUPFAM" id="SSF56219">
    <property type="entry name" value="DNase I-like"/>
    <property type="match status" value="1"/>
</dbReference>
<dbReference type="InterPro" id="IPR036691">
    <property type="entry name" value="Endo/exonu/phosph_ase_sf"/>
</dbReference>
<protein>
    <recommendedName>
        <fullName evidence="2">Endonuclease/exonuclease/phosphatase domain-containing protein</fullName>
    </recommendedName>
</protein>
<dbReference type="PANTHER" id="PTHR19446">
    <property type="entry name" value="REVERSE TRANSCRIPTASES"/>
    <property type="match status" value="1"/>
</dbReference>
<organism evidence="3 4">
    <name type="scientific">Molorchus minor</name>
    <dbReference type="NCBI Taxonomy" id="1323400"/>
    <lineage>
        <taxon>Eukaryota</taxon>
        <taxon>Metazoa</taxon>
        <taxon>Ecdysozoa</taxon>
        <taxon>Arthropoda</taxon>
        <taxon>Hexapoda</taxon>
        <taxon>Insecta</taxon>
        <taxon>Pterygota</taxon>
        <taxon>Neoptera</taxon>
        <taxon>Endopterygota</taxon>
        <taxon>Coleoptera</taxon>
        <taxon>Polyphaga</taxon>
        <taxon>Cucujiformia</taxon>
        <taxon>Chrysomeloidea</taxon>
        <taxon>Cerambycidae</taxon>
        <taxon>Lamiinae</taxon>
        <taxon>Monochamini</taxon>
        <taxon>Molorchus</taxon>
    </lineage>
</organism>
<evidence type="ECO:0000313" key="4">
    <source>
        <dbReference type="Proteomes" id="UP001162164"/>
    </source>
</evidence>
<feature type="region of interest" description="Disordered" evidence="1">
    <location>
        <begin position="178"/>
        <end position="204"/>
    </location>
</feature>
<evidence type="ECO:0000313" key="3">
    <source>
        <dbReference type="EMBL" id="KAJ8964367.1"/>
    </source>
</evidence>
<evidence type="ECO:0000259" key="2">
    <source>
        <dbReference type="Pfam" id="PF14529"/>
    </source>
</evidence>
<evidence type="ECO:0000256" key="1">
    <source>
        <dbReference type="SAM" id="MobiDB-lite"/>
    </source>
</evidence>
<dbReference type="Gene3D" id="3.60.10.10">
    <property type="entry name" value="Endonuclease/exonuclease/phosphatase"/>
    <property type="match status" value="1"/>
</dbReference>
<feature type="domain" description="Endonuclease/exonuclease/phosphatase" evidence="2">
    <location>
        <begin position="29"/>
        <end position="118"/>
    </location>
</feature>
<proteinExistence type="predicted"/>
<gene>
    <name evidence="3" type="ORF">NQ317_003012</name>
</gene>
<reference evidence="3" key="1">
    <citation type="journal article" date="2023" name="Insect Mol. Biol.">
        <title>Genome sequencing provides insights into the evolution of gene families encoding plant cell wall-degrading enzymes in longhorned beetles.</title>
        <authorList>
            <person name="Shin N.R."/>
            <person name="Okamura Y."/>
            <person name="Kirsch R."/>
            <person name="Pauchet Y."/>
        </authorList>
    </citation>
    <scope>NUCLEOTIDE SEQUENCE</scope>
    <source>
        <strain evidence="3">MMC_N1</strain>
    </source>
</reference>
<name>A0ABQ9ISQ9_9CUCU</name>